<dbReference type="Proteomes" id="UP001328107">
    <property type="component" value="Unassembled WGS sequence"/>
</dbReference>
<keyword evidence="2" id="KW-1185">Reference proteome</keyword>
<gene>
    <name evidence="1" type="ORF">PMAYCL1PPCAC_27582</name>
</gene>
<accession>A0AAN5D6M7</accession>
<feature type="non-terminal residue" evidence="1">
    <location>
        <position position="1"/>
    </location>
</feature>
<sequence>GGSGSVGDRESLAYENVGGGLGGGELVLLRAGIRGSSGAGAVWNPEVGRSGVEDDLECLSGCSDGDVSDVLGVIVIVNLLGESGGERGSGSPADILGSQVLFPLALASEDLAERVPLVQMHLVHLGVRDGQHGQKDGDG</sequence>
<organism evidence="1 2">
    <name type="scientific">Pristionchus mayeri</name>
    <dbReference type="NCBI Taxonomy" id="1317129"/>
    <lineage>
        <taxon>Eukaryota</taxon>
        <taxon>Metazoa</taxon>
        <taxon>Ecdysozoa</taxon>
        <taxon>Nematoda</taxon>
        <taxon>Chromadorea</taxon>
        <taxon>Rhabditida</taxon>
        <taxon>Rhabditina</taxon>
        <taxon>Diplogasteromorpha</taxon>
        <taxon>Diplogasteroidea</taxon>
        <taxon>Neodiplogasteridae</taxon>
        <taxon>Pristionchus</taxon>
    </lineage>
</organism>
<evidence type="ECO:0000313" key="1">
    <source>
        <dbReference type="EMBL" id="GMR57386.1"/>
    </source>
</evidence>
<dbReference type="AlphaFoldDB" id="A0AAN5D6M7"/>
<feature type="non-terminal residue" evidence="1">
    <location>
        <position position="139"/>
    </location>
</feature>
<proteinExistence type="predicted"/>
<evidence type="ECO:0000313" key="2">
    <source>
        <dbReference type="Proteomes" id="UP001328107"/>
    </source>
</evidence>
<comment type="caution">
    <text evidence="1">The sequence shown here is derived from an EMBL/GenBank/DDBJ whole genome shotgun (WGS) entry which is preliminary data.</text>
</comment>
<name>A0AAN5D6M7_9BILA</name>
<reference evidence="2" key="1">
    <citation type="submission" date="2022-10" db="EMBL/GenBank/DDBJ databases">
        <title>Genome assembly of Pristionchus species.</title>
        <authorList>
            <person name="Yoshida K."/>
            <person name="Sommer R.J."/>
        </authorList>
    </citation>
    <scope>NUCLEOTIDE SEQUENCE [LARGE SCALE GENOMIC DNA]</scope>
    <source>
        <strain evidence="2">RS5460</strain>
    </source>
</reference>
<protein>
    <submittedName>
        <fullName evidence="1">Uncharacterized protein</fullName>
    </submittedName>
</protein>
<dbReference type="EMBL" id="BTRK01000006">
    <property type="protein sequence ID" value="GMR57386.1"/>
    <property type="molecule type" value="Genomic_DNA"/>
</dbReference>